<organism evidence="1">
    <name type="scientific">Glycine soja</name>
    <name type="common">Wild soybean</name>
    <dbReference type="NCBI Taxonomy" id="3848"/>
    <lineage>
        <taxon>Eukaryota</taxon>
        <taxon>Viridiplantae</taxon>
        <taxon>Streptophyta</taxon>
        <taxon>Embryophyta</taxon>
        <taxon>Tracheophyta</taxon>
        <taxon>Spermatophyta</taxon>
        <taxon>Magnoliopsida</taxon>
        <taxon>eudicotyledons</taxon>
        <taxon>Gunneridae</taxon>
        <taxon>Pentapetalae</taxon>
        <taxon>rosids</taxon>
        <taxon>fabids</taxon>
        <taxon>Fabales</taxon>
        <taxon>Fabaceae</taxon>
        <taxon>Papilionoideae</taxon>
        <taxon>50 kb inversion clade</taxon>
        <taxon>NPAAA clade</taxon>
        <taxon>indigoferoid/millettioid clade</taxon>
        <taxon>Phaseoleae</taxon>
        <taxon>Glycine</taxon>
        <taxon>Glycine subgen. Soja</taxon>
    </lineage>
</organism>
<dbReference type="EMBL" id="KN653580">
    <property type="protein sequence ID" value="KHN27027.1"/>
    <property type="molecule type" value="Genomic_DNA"/>
</dbReference>
<protein>
    <submittedName>
        <fullName evidence="1">Copia protein</fullName>
    </submittedName>
</protein>
<dbReference type="AlphaFoldDB" id="A0A0B2R595"/>
<dbReference type="Proteomes" id="UP000053555">
    <property type="component" value="Unassembled WGS sequence"/>
</dbReference>
<dbReference type="SUPFAM" id="SSF56672">
    <property type="entry name" value="DNA/RNA polymerases"/>
    <property type="match status" value="1"/>
</dbReference>
<reference evidence="1" key="1">
    <citation type="submission" date="2014-07" db="EMBL/GenBank/DDBJ databases">
        <title>Identification of a novel salt tolerance gene in wild soybean by whole-genome sequencing.</title>
        <authorList>
            <person name="Lam H.-M."/>
            <person name="Qi X."/>
            <person name="Li M.-W."/>
            <person name="Liu X."/>
            <person name="Xie M."/>
            <person name="Ni M."/>
            <person name="Xu X."/>
        </authorList>
    </citation>
    <scope>NUCLEOTIDE SEQUENCE [LARGE SCALE GENOMIC DNA]</scope>
    <source>
        <tissue evidence="1">Root</tissue>
    </source>
</reference>
<name>A0A0B2R595_GLYSO</name>
<gene>
    <name evidence="1" type="ORF">glysoja_039183</name>
</gene>
<dbReference type="CDD" id="cd09272">
    <property type="entry name" value="RNase_HI_RT_Ty1"/>
    <property type="match status" value="1"/>
</dbReference>
<proteinExistence type="predicted"/>
<feature type="non-terminal residue" evidence="1">
    <location>
        <position position="227"/>
    </location>
</feature>
<dbReference type="PANTHER" id="PTHR11439">
    <property type="entry name" value="GAG-POL-RELATED RETROTRANSPOSON"/>
    <property type="match status" value="1"/>
</dbReference>
<evidence type="ECO:0000313" key="1">
    <source>
        <dbReference type="EMBL" id="KHN27027.1"/>
    </source>
</evidence>
<dbReference type="InterPro" id="IPR043502">
    <property type="entry name" value="DNA/RNA_pol_sf"/>
</dbReference>
<feature type="non-terminal residue" evidence="1">
    <location>
        <position position="1"/>
    </location>
</feature>
<accession>A0A0B2R595</accession>
<sequence length="227" mass="25495">RRLVGQLIYLTNTRPDIVYAVQQLSQYMSSPTNMHLQAAYRVLRYLKGTPGSGIYLSAVGNPQLRAFSDSDWAGCQDSRRSITGFIVYLGSSPVSWKSKKQTTVSRSSSEAEYRALASTTCELQWLTYLLQDFRIKFVEPATIYCDNHSAIQIATNPVFHERTKHIEIDCHIVRQRVTSGHLKLLPVQSSSQLADIFTKALPPTVFQTLCNKLGMLNIHSQLEGGIL</sequence>
<dbReference type="PANTHER" id="PTHR11439:SF498">
    <property type="entry name" value="DNAK FAMILY PROTEIN"/>
    <property type="match status" value="1"/>
</dbReference>